<feature type="compositionally biased region" description="Low complexity" evidence="2">
    <location>
        <begin position="71"/>
        <end position="122"/>
    </location>
</feature>
<comment type="function">
    <text evidence="1">Mediator of diverse signals that repress RNA polymerase III transcription. Inhibits the de novo assembly of TFIIIB onto DNA.</text>
</comment>
<dbReference type="GO" id="GO:0005634">
    <property type="term" value="C:nucleus"/>
    <property type="evidence" value="ECO:0007669"/>
    <property type="project" value="UniProtKB-SubCell"/>
</dbReference>
<feature type="region of interest" description="Disordered" evidence="2">
    <location>
        <begin position="70"/>
        <end position="144"/>
    </location>
</feature>
<evidence type="ECO:0000256" key="1">
    <source>
        <dbReference type="PIRNR" id="PIRNR037240"/>
    </source>
</evidence>
<dbReference type="InterPro" id="IPR015257">
    <property type="entry name" value="Maf1"/>
</dbReference>
<feature type="region of interest" description="Disordered" evidence="2">
    <location>
        <begin position="300"/>
        <end position="357"/>
    </location>
</feature>
<comment type="caution">
    <text evidence="3">The sequence shown here is derived from an EMBL/GenBank/DDBJ whole genome shotgun (WGS) entry which is preliminary data.</text>
</comment>
<dbReference type="PANTHER" id="PTHR22504">
    <property type="entry name" value="REPRESSOR OF RNA POLYMERASE III TRANSCRIPTION MAF1"/>
    <property type="match status" value="1"/>
</dbReference>
<dbReference type="GO" id="GO:0000994">
    <property type="term" value="F:RNA polymerase III core binding"/>
    <property type="evidence" value="ECO:0007669"/>
    <property type="project" value="TreeGrafter"/>
</dbReference>
<dbReference type="AlphaFoldDB" id="A0A0J9XEN4"/>
<keyword evidence="1" id="KW-0678">Repressor</keyword>
<dbReference type="PANTHER" id="PTHR22504:SF0">
    <property type="entry name" value="REPRESSOR OF RNA POLYMERASE III TRANSCRIPTION MAF1 HOMOLOG"/>
    <property type="match status" value="1"/>
</dbReference>
<dbReference type="GO" id="GO:0016480">
    <property type="term" value="P:negative regulation of transcription by RNA polymerase III"/>
    <property type="evidence" value="ECO:0007669"/>
    <property type="project" value="UniProtKB-UniRule"/>
</dbReference>
<keyword evidence="1" id="KW-0804">Transcription</keyword>
<sequence length="357" mass="40189">MKFLEYDDLQKVNSILSFETPECKIVGTIDIYSTKQAASDRKLYKTIDKHLDDLQQDAINYINSTSNNPDLLSKSLSPTTKSTLPPLSSSLEPPVLSSSLKQPVPTVTTSATATDVTPSSTANFPVLSSPPSSSSSPTNTTAKLKKSTIDSEVLKTISNSFSNSPFGPLYKPASRKAFAYLISILNYSHPDHDFSFLQPSDFRREASPTYVINSFNNLLFASGIPVPTSIWECLDRHIGLKECDVYSHTPPESFLDDEPGTLWSYMWFFFNKKRKRVAYLNLTAIHHHRRRRSIDDYQNTNSESLFDEDPAQTKAKRRKSDAYGIEPYAREEEYDLTLTSSDSEYEEDNVVGNLELE</sequence>
<reference evidence="3" key="1">
    <citation type="submission" date="2014-03" db="EMBL/GenBank/DDBJ databases">
        <authorList>
            <person name="Casaregola S."/>
        </authorList>
    </citation>
    <scope>NUCLEOTIDE SEQUENCE [LARGE SCALE GENOMIC DNA]</scope>
    <source>
        <strain evidence="3">CLIB 918</strain>
    </source>
</reference>
<organism evidence="3 4">
    <name type="scientific">Geotrichum candidum</name>
    <name type="common">Oospora lactis</name>
    <name type="synonym">Dipodascus geotrichum</name>
    <dbReference type="NCBI Taxonomy" id="1173061"/>
    <lineage>
        <taxon>Eukaryota</taxon>
        <taxon>Fungi</taxon>
        <taxon>Dikarya</taxon>
        <taxon>Ascomycota</taxon>
        <taxon>Saccharomycotina</taxon>
        <taxon>Dipodascomycetes</taxon>
        <taxon>Dipodascales</taxon>
        <taxon>Dipodascaceae</taxon>
        <taxon>Geotrichum</taxon>
    </lineage>
</organism>
<dbReference type="InterPro" id="IPR038564">
    <property type="entry name" value="Maf1_sf"/>
</dbReference>
<dbReference type="OrthoDB" id="277029at2759"/>
<comment type="subcellular location">
    <subcellularLocation>
        <location evidence="1">Nucleus</location>
    </subcellularLocation>
</comment>
<keyword evidence="1" id="KW-0805">Transcription regulation</keyword>
<keyword evidence="1" id="KW-0539">Nucleus</keyword>
<comment type="similarity">
    <text evidence="1">Belongs to the MAF1 family.</text>
</comment>
<name>A0A0J9XEN4_GEOCN</name>
<evidence type="ECO:0000313" key="4">
    <source>
        <dbReference type="Proteomes" id="UP000242525"/>
    </source>
</evidence>
<dbReference type="STRING" id="1173061.A0A0J9XEN4"/>
<evidence type="ECO:0000313" key="3">
    <source>
        <dbReference type="EMBL" id="CDO55751.1"/>
    </source>
</evidence>
<accession>A0A0J9XEN4</accession>
<dbReference type="Gene3D" id="3.40.1000.50">
    <property type="entry name" value="Repressor of RNA polymerase III transcription Maf1"/>
    <property type="match status" value="2"/>
</dbReference>
<protein>
    <recommendedName>
        <fullName evidence="1">Repressor of RNA polymerase III transcription MAF1</fullName>
    </recommendedName>
</protein>
<proteinExistence type="inferred from homology"/>
<evidence type="ECO:0000256" key="2">
    <source>
        <dbReference type="SAM" id="MobiDB-lite"/>
    </source>
</evidence>
<dbReference type="EMBL" id="CCBN010000012">
    <property type="protein sequence ID" value="CDO55751.1"/>
    <property type="molecule type" value="Genomic_DNA"/>
</dbReference>
<dbReference type="PIRSF" id="PIRSF037240">
    <property type="entry name" value="RNA_polIII_Trep_MAF1"/>
    <property type="match status" value="1"/>
</dbReference>
<keyword evidence="4" id="KW-1185">Reference proteome</keyword>
<dbReference type="Pfam" id="PF09174">
    <property type="entry name" value="Maf1"/>
    <property type="match status" value="1"/>
</dbReference>
<dbReference type="Proteomes" id="UP000242525">
    <property type="component" value="Unassembled WGS sequence"/>
</dbReference>
<gene>
    <name evidence="3" type="ORF">BN980_GECA12s01836g</name>
</gene>